<evidence type="ECO:0000313" key="4">
    <source>
        <dbReference type="Proteomes" id="UP000033540"/>
    </source>
</evidence>
<dbReference type="PANTHER" id="PTHR43991">
    <property type="entry name" value="WD REPEAT PROTEIN (AFU_ORTHOLOGUE AFUA_8G05640)-RELATED"/>
    <property type="match status" value="1"/>
</dbReference>
<feature type="compositionally biased region" description="Polar residues" evidence="1">
    <location>
        <begin position="587"/>
        <end position="615"/>
    </location>
</feature>
<comment type="caution">
    <text evidence="3">The sequence shown here is derived from an EMBL/GenBank/DDBJ whole genome shotgun (WGS) entry which is preliminary data.</text>
</comment>
<feature type="compositionally biased region" description="Polar residues" evidence="1">
    <location>
        <begin position="632"/>
        <end position="642"/>
    </location>
</feature>
<dbReference type="InterPro" id="IPR019417">
    <property type="entry name" value="DUF2415"/>
</dbReference>
<feature type="compositionally biased region" description="Basic and acidic residues" evidence="1">
    <location>
        <begin position="679"/>
        <end position="692"/>
    </location>
</feature>
<dbReference type="InterPro" id="IPR001680">
    <property type="entry name" value="WD40_rpt"/>
</dbReference>
<dbReference type="PANTHER" id="PTHR43991:SF9">
    <property type="entry name" value="DUF2415 DOMAIN-CONTAINING PROTEIN"/>
    <property type="match status" value="1"/>
</dbReference>
<evidence type="ECO:0000313" key="3">
    <source>
        <dbReference type="EMBL" id="KJK61306.1"/>
    </source>
</evidence>
<dbReference type="SMART" id="SM00320">
    <property type="entry name" value="WD40"/>
    <property type="match status" value="2"/>
</dbReference>
<proteinExistence type="predicted"/>
<dbReference type="InterPro" id="IPR036322">
    <property type="entry name" value="WD40_repeat_dom_sf"/>
</dbReference>
<gene>
    <name evidence="3" type="ORF">P875_00042472</name>
</gene>
<dbReference type="Proteomes" id="UP000033540">
    <property type="component" value="Unassembled WGS sequence"/>
</dbReference>
<dbReference type="AlphaFoldDB" id="A0A0F0I2A3"/>
<accession>A0A0F0I2A3</accession>
<dbReference type="Gene3D" id="2.130.10.10">
    <property type="entry name" value="YVTN repeat-like/Quinoprotein amine dehydrogenase"/>
    <property type="match status" value="1"/>
</dbReference>
<dbReference type="Pfam" id="PF10313">
    <property type="entry name" value="DUF2415"/>
    <property type="match status" value="1"/>
</dbReference>
<name>A0A0F0I2A3_ASPPU</name>
<dbReference type="SUPFAM" id="SSF50978">
    <property type="entry name" value="WD40 repeat-like"/>
    <property type="match status" value="1"/>
</dbReference>
<feature type="compositionally biased region" description="Polar residues" evidence="1">
    <location>
        <begin position="567"/>
        <end position="577"/>
    </location>
</feature>
<reference evidence="3 4" key="1">
    <citation type="submission" date="2015-02" db="EMBL/GenBank/DDBJ databases">
        <title>Draft genome sequence of Aspergillus parasiticus SU-1.</title>
        <authorList>
            <person name="Yu J."/>
            <person name="Fedorova N."/>
            <person name="Yin Y."/>
            <person name="Losada L."/>
            <person name="Zafar N."/>
            <person name="Taujale R."/>
            <person name="Ehrlich K.C."/>
            <person name="Bhatnagar D."/>
            <person name="Cleveland T.E."/>
            <person name="Bennett J.W."/>
            <person name="Nierman W.C."/>
        </authorList>
    </citation>
    <scope>NUCLEOTIDE SEQUENCE [LARGE SCALE GENOMIC DNA]</scope>
    <source>
        <strain evidence="4">ATCC 56775 / NRRL 5862 / SRRC 143 / SU-1</strain>
    </source>
</reference>
<feature type="compositionally biased region" description="Basic and acidic residues" evidence="1">
    <location>
        <begin position="539"/>
        <end position="549"/>
    </location>
</feature>
<feature type="domain" description="DUF2415" evidence="2">
    <location>
        <begin position="365"/>
        <end position="405"/>
    </location>
</feature>
<dbReference type="STRING" id="1403190.A0A0F0I2A3"/>
<feature type="compositionally biased region" description="Basic residues" evidence="1">
    <location>
        <begin position="508"/>
        <end position="517"/>
    </location>
</feature>
<feature type="region of interest" description="Disordered" evidence="1">
    <location>
        <begin position="133"/>
        <end position="152"/>
    </location>
</feature>
<feature type="compositionally biased region" description="Polar residues" evidence="1">
    <location>
        <begin position="522"/>
        <end position="535"/>
    </location>
</feature>
<feature type="compositionally biased region" description="Low complexity" evidence="1">
    <location>
        <begin position="621"/>
        <end position="631"/>
    </location>
</feature>
<organism evidence="3 4">
    <name type="scientific">Aspergillus parasiticus (strain ATCC 56775 / NRRL 5862 / SRRC 143 / SU-1)</name>
    <dbReference type="NCBI Taxonomy" id="1403190"/>
    <lineage>
        <taxon>Eukaryota</taxon>
        <taxon>Fungi</taxon>
        <taxon>Dikarya</taxon>
        <taxon>Ascomycota</taxon>
        <taxon>Pezizomycotina</taxon>
        <taxon>Eurotiomycetes</taxon>
        <taxon>Eurotiomycetidae</taxon>
        <taxon>Eurotiales</taxon>
        <taxon>Aspergillaceae</taxon>
        <taxon>Aspergillus</taxon>
        <taxon>Aspergillus subgen. Circumdati</taxon>
    </lineage>
</organism>
<feature type="region of interest" description="Disordered" evidence="1">
    <location>
        <begin position="506"/>
        <end position="700"/>
    </location>
</feature>
<evidence type="ECO:0000259" key="2">
    <source>
        <dbReference type="Pfam" id="PF10313"/>
    </source>
</evidence>
<dbReference type="EMBL" id="JZEE01000683">
    <property type="protein sequence ID" value="KJK61306.1"/>
    <property type="molecule type" value="Genomic_DNA"/>
</dbReference>
<feature type="region of interest" description="Disordered" evidence="1">
    <location>
        <begin position="433"/>
        <end position="469"/>
    </location>
</feature>
<evidence type="ECO:0000256" key="1">
    <source>
        <dbReference type="SAM" id="MobiDB-lite"/>
    </source>
</evidence>
<protein>
    <submittedName>
        <fullName evidence="3">Uncharacterized protein domain DUF2415</fullName>
    </submittedName>
</protein>
<sequence length="805" mass="89242">MTTDSALSFVLPHPTSNDVYLRSASTNALPCDSRYQSTESLILPKKRRFFPFKIPTFHPQLHNYISTADPDRIYVVVDRVIYSIHISSQKRETLAVIPFGPRCLAAGYGWIAVGGEHNGECAFIKISDRQVRVREDPSTSQPSDIDSALPIDLGAPTRTSQSWLSGDEPDLAQDADQTQLPDVQLHKFGGDIVNSVTIHQLPGDGKGLADEDIVILSNNDKSVTVYSLTRSKVLKVLNHPACMNYAVVSPDSTILAAVGDETRAYFYDVTRDFNTTVLTESGEKLTGWNWDPLRSIEMDIGTRIDDGCCFTIAFSQFSRLCAIGSQSGVITIFDVKTLRDITHEPDEKSSIICQFNSSRLCCNGGAVRCMAFAPEPWDLLVWLEDKGRAGIADVRQGFLRRQIIHLDKDDPEIEEVHTDPILDDSVGLELEIDGRFSPGSGADAGQRITLGSIDTPPNELGGEASENPPLHDALLHDLTDRERLIVEFLNTARWTSRLEEGLTDRRARANAHPHPAPRLRFQGSTDVSNRTSRPTSPLRHGDSLQDTSRDGTSAQPGTSDRRHNARRQASVTLSQDTPEARNRTPEAGSSNIETQPSITLSWTASPSEIQSIVSDTRQRAADSSSDQSSSSGNETGVGSRNYGTLGRPSATFDYSATPVDSIPRPRDHQRSRSGHRHTERQDNPAGTRHEPLRISNTELRTNVATERLRRQRQVVNETHNRNHPRYRQQILGIDNTRSPRWIRSILNELPDRSLGVGQRYQEPGTAAGIGWGADGRTLYVATVDGIFEYQLNIADRKTFPVVNYR</sequence>
<dbReference type="OrthoDB" id="418169at2759"/>
<dbReference type="InterPro" id="IPR015943">
    <property type="entry name" value="WD40/YVTN_repeat-like_dom_sf"/>
</dbReference>